<dbReference type="GO" id="GO:0006313">
    <property type="term" value="P:DNA transposition"/>
    <property type="evidence" value="ECO:0007669"/>
    <property type="project" value="InterPro"/>
</dbReference>
<dbReference type="PANTHER" id="PTHR34322:SF2">
    <property type="entry name" value="TRANSPOSASE IS200-LIKE DOMAIN-CONTAINING PROTEIN"/>
    <property type="match status" value="1"/>
</dbReference>
<reference evidence="3" key="1">
    <citation type="submission" date="2017-09" db="EMBL/GenBank/DDBJ databases">
        <title>Depth-based differentiation of microbial function through sediment-hosted aquifers and enrichment of novel symbionts in the deep terrestrial subsurface.</title>
        <authorList>
            <person name="Probst A.J."/>
            <person name="Ladd B."/>
            <person name="Jarett J.K."/>
            <person name="Geller-Mcgrath D.E."/>
            <person name="Sieber C.M.K."/>
            <person name="Emerson J.B."/>
            <person name="Anantharaman K."/>
            <person name="Thomas B.C."/>
            <person name="Malmstrom R."/>
            <person name="Stieglmeier M."/>
            <person name="Klingl A."/>
            <person name="Woyke T."/>
            <person name="Ryan C.M."/>
            <person name="Banfield J.F."/>
        </authorList>
    </citation>
    <scope>NUCLEOTIDE SEQUENCE [LARGE SCALE GENOMIC DNA]</scope>
</reference>
<evidence type="ECO:0000313" key="3">
    <source>
        <dbReference type="Proteomes" id="UP000229916"/>
    </source>
</evidence>
<proteinExistence type="predicted"/>
<feature type="domain" description="Transposase IS200-like" evidence="1">
    <location>
        <begin position="9"/>
        <end position="153"/>
    </location>
</feature>
<evidence type="ECO:0000313" key="2">
    <source>
        <dbReference type="EMBL" id="PIU69250.1"/>
    </source>
</evidence>
<dbReference type="PANTHER" id="PTHR34322">
    <property type="entry name" value="TRANSPOSASE, Y1_TNP DOMAIN-CONTAINING"/>
    <property type="match status" value="1"/>
</dbReference>
<sequence>MPKRKHNFCNGYYYHIYNRGSNRQTIFNEPDDYYRFYCASSFYRFQNLPLKLSSFIRLKSEESSLIAESTFRTDNQKVSLLCYSFMLNHFHLLISQHIAGGISNYLHDLTDSYTHYFNMKYERSGSLFQGRFKSVLIKSDEQLLHLSRYIHLNPVTSGILSFEQLESYPWTSLPEYLKSVQGICEKKLILKHFSSEIQYKDFVLSRKDHQKTLNLLKNLTLD</sequence>
<dbReference type="InterPro" id="IPR002686">
    <property type="entry name" value="Transposase_17"/>
</dbReference>
<dbReference type="GO" id="GO:0003677">
    <property type="term" value="F:DNA binding"/>
    <property type="evidence" value="ECO:0007669"/>
    <property type="project" value="InterPro"/>
</dbReference>
<protein>
    <recommendedName>
        <fullName evidence="1">Transposase IS200-like domain-containing protein</fullName>
    </recommendedName>
</protein>
<dbReference type="Gene3D" id="3.30.70.1290">
    <property type="entry name" value="Transposase IS200-like"/>
    <property type="match status" value="1"/>
</dbReference>
<dbReference type="InterPro" id="IPR036515">
    <property type="entry name" value="Transposase_17_sf"/>
</dbReference>
<gene>
    <name evidence="2" type="ORF">COS81_00760</name>
</gene>
<dbReference type="AlphaFoldDB" id="A0A2M7APL7"/>
<dbReference type="Pfam" id="PF01797">
    <property type="entry name" value="Y1_Tnp"/>
    <property type="match status" value="1"/>
</dbReference>
<dbReference type="SUPFAM" id="SSF143422">
    <property type="entry name" value="Transposase IS200-like"/>
    <property type="match status" value="1"/>
</dbReference>
<dbReference type="SMART" id="SM01321">
    <property type="entry name" value="Y1_Tnp"/>
    <property type="match status" value="1"/>
</dbReference>
<comment type="caution">
    <text evidence="2">The sequence shown here is derived from an EMBL/GenBank/DDBJ whole genome shotgun (WGS) entry which is preliminary data.</text>
</comment>
<dbReference type="Proteomes" id="UP000229916">
    <property type="component" value="Unassembled WGS sequence"/>
</dbReference>
<dbReference type="EMBL" id="PEWD01000014">
    <property type="protein sequence ID" value="PIU69250.1"/>
    <property type="molecule type" value="Genomic_DNA"/>
</dbReference>
<dbReference type="GO" id="GO:0004803">
    <property type="term" value="F:transposase activity"/>
    <property type="evidence" value="ECO:0007669"/>
    <property type="project" value="InterPro"/>
</dbReference>
<accession>A0A2M7APL7</accession>
<name>A0A2M7APL7_UNCKA</name>
<organism evidence="2 3">
    <name type="scientific">candidate division WWE3 bacterium CG06_land_8_20_14_3_00_42_16</name>
    <dbReference type="NCBI Taxonomy" id="1975083"/>
    <lineage>
        <taxon>Bacteria</taxon>
        <taxon>Katanobacteria</taxon>
    </lineage>
</organism>
<evidence type="ECO:0000259" key="1">
    <source>
        <dbReference type="SMART" id="SM01321"/>
    </source>
</evidence>